<feature type="transmembrane region" description="Helical" evidence="6">
    <location>
        <begin position="416"/>
        <end position="440"/>
    </location>
</feature>
<keyword evidence="5 6" id="KW-0472">Membrane</keyword>
<keyword evidence="2" id="KW-1003">Cell membrane</keyword>
<reference evidence="8 9" key="1">
    <citation type="submission" date="2020-08" db="EMBL/GenBank/DDBJ databases">
        <title>Genomic Encyclopedia of Type Strains, Phase III (KMG-III): the genomes of soil and plant-associated and newly described type strains.</title>
        <authorList>
            <person name="Whitman W."/>
        </authorList>
    </citation>
    <scope>NUCLEOTIDE SEQUENCE [LARGE SCALE GENOMIC DNA]</scope>
    <source>
        <strain evidence="8 9">CECT 8088</strain>
    </source>
</reference>
<feature type="transmembrane region" description="Helical" evidence="6">
    <location>
        <begin position="755"/>
        <end position="776"/>
    </location>
</feature>
<feature type="transmembrane region" description="Helical" evidence="6">
    <location>
        <begin position="814"/>
        <end position="834"/>
    </location>
</feature>
<protein>
    <recommendedName>
        <fullName evidence="7">Membrane transport protein MMPL domain-containing protein</fullName>
    </recommendedName>
</protein>
<evidence type="ECO:0000256" key="3">
    <source>
        <dbReference type="ARBA" id="ARBA00022692"/>
    </source>
</evidence>
<keyword evidence="3 6" id="KW-0812">Transmembrane</keyword>
<dbReference type="InterPro" id="IPR050545">
    <property type="entry name" value="Mycobact_MmpL"/>
</dbReference>
<evidence type="ECO:0000259" key="7">
    <source>
        <dbReference type="Pfam" id="PF03176"/>
    </source>
</evidence>
<name>A0A839UXT0_9PROT</name>
<sequence>MATALARMARFCAHNAFWVIAVCALLMAGGVAAIGTDLGVSTDTGKLFSKHLPWRVRQLQMEKAFPRNQDTLIAVVSGTVPEAAEAAADGLEHALVGQKTLFKYALRPDSNAYLRRNALMFLSPDKLEPLLDNTIAAQPFLGQLAADPSARGLFGALGLIADGISAGQGPGAGFDKPLEGFAGALHAAADGHPAPLSWQRLLTGDLADMAGKYRFVITQPKLDYGSFAPGGKATDAMKAAIAALPEVKSGLAEVHITGQVALDDQEFATVAQGAVKELIGSLLVVLVWLFLAVRSWRFAVPILIVLLFGLLMTTAFAALAVGTLNLISVAFAILFVGIAVDFGIQFSVRFREYLQPSLVTTGRRPKLRATNTDRERALGVTARRAGTEILIAALATAAGFLGFTPTAFIGVAQLGLIAGVGMMIAFLSTLTLLPALLRVFHPRAARAETGFRLTRHVDGPIARAHRFILAGAGIVAFAGLVLLPKLSFDGDPLHTQSPDAPAVKTLNLLLTDPLTTPYSADILRPDLRSADALAARLRTLPEAGEVLTLSSFVPQDQDKTLPMIADAASLLLPTLSPPEVKPAPDAAALRASAQAAADKLAAVRGRLPPGSPLAGIADDLARLAKAPDSLLMATNDDLVRYLPAQLATLRDALAAKPVGLADVPGDMKRDWQLPDGRSRVNVTVHAGEDDNAGLHAFTAAVRQIAPDATGTAFNIVESAATVVHAFEVAALSALVAIAVLLLITLRRVSDAARVMAPLLLSALATVICSVLLPLPLNFANIIALPLLLGVGVSFNIYFVMNWRHGETKPLASPTMRAIFFSALTTATAFGSLALSKHPGTASMGELLLLSLAATLASTLLFVPAMLAASGKQPVDPTL</sequence>
<evidence type="ECO:0000256" key="6">
    <source>
        <dbReference type="SAM" id="Phobius"/>
    </source>
</evidence>
<feature type="domain" description="Membrane transport protein MMPL" evidence="7">
    <location>
        <begin position="233"/>
        <end position="443"/>
    </location>
</feature>
<feature type="transmembrane region" description="Helical" evidence="6">
    <location>
        <begin position="389"/>
        <end position="410"/>
    </location>
</feature>
<dbReference type="InterPro" id="IPR017841">
    <property type="entry name" value="Hopanoid_biosynth_HpnN"/>
</dbReference>
<dbReference type="PANTHER" id="PTHR33406:SF13">
    <property type="entry name" value="MEMBRANE PROTEIN YDFJ"/>
    <property type="match status" value="1"/>
</dbReference>
<dbReference type="InterPro" id="IPR004869">
    <property type="entry name" value="MMPL_dom"/>
</dbReference>
<evidence type="ECO:0000256" key="2">
    <source>
        <dbReference type="ARBA" id="ARBA00022475"/>
    </source>
</evidence>
<dbReference type="RefSeq" id="WP_183275321.1">
    <property type="nucleotide sequence ID" value="NZ_JACHXV010000009.1"/>
</dbReference>
<dbReference type="GO" id="GO:0005886">
    <property type="term" value="C:plasma membrane"/>
    <property type="evidence" value="ECO:0007669"/>
    <property type="project" value="UniProtKB-SubCell"/>
</dbReference>
<feature type="transmembrane region" description="Helical" evidence="6">
    <location>
        <begin position="298"/>
        <end position="320"/>
    </location>
</feature>
<dbReference type="SUPFAM" id="SSF82866">
    <property type="entry name" value="Multidrug efflux transporter AcrB transmembrane domain"/>
    <property type="match status" value="2"/>
</dbReference>
<keyword evidence="9" id="KW-1185">Reference proteome</keyword>
<dbReference type="Pfam" id="PF03176">
    <property type="entry name" value="MMPL"/>
    <property type="match status" value="2"/>
</dbReference>
<evidence type="ECO:0000313" key="8">
    <source>
        <dbReference type="EMBL" id="MBB3174617.1"/>
    </source>
</evidence>
<dbReference type="Proteomes" id="UP000557688">
    <property type="component" value="Unassembled WGS sequence"/>
</dbReference>
<evidence type="ECO:0000256" key="1">
    <source>
        <dbReference type="ARBA" id="ARBA00004651"/>
    </source>
</evidence>
<gene>
    <name evidence="8" type="ORF">FHR90_002462</name>
</gene>
<keyword evidence="4 6" id="KW-1133">Transmembrane helix</keyword>
<feature type="transmembrane region" description="Helical" evidence="6">
    <location>
        <begin position="273"/>
        <end position="291"/>
    </location>
</feature>
<dbReference type="PANTHER" id="PTHR33406">
    <property type="entry name" value="MEMBRANE PROTEIN MJ1562-RELATED"/>
    <property type="match status" value="1"/>
</dbReference>
<dbReference type="NCBIfam" id="TIGR03480">
    <property type="entry name" value="HpnN"/>
    <property type="match status" value="1"/>
</dbReference>
<comment type="caution">
    <text evidence="8">The sequence shown here is derived from an EMBL/GenBank/DDBJ whole genome shotgun (WGS) entry which is preliminary data.</text>
</comment>
<feature type="transmembrane region" description="Helical" evidence="6">
    <location>
        <begin position="846"/>
        <end position="868"/>
    </location>
</feature>
<feature type="domain" description="Membrane transport protein MMPL" evidence="7">
    <location>
        <begin position="667"/>
        <end position="872"/>
    </location>
</feature>
<evidence type="ECO:0000313" key="9">
    <source>
        <dbReference type="Proteomes" id="UP000557688"/>
    </source>
</evidence>
<feature type="transmembrane region" description="Helical" evidence="6">
    <location>
        <begin position="782"/>
        <end position="802"/>
    </location>
</feature>
<proteinExistence type="predicted"/>
<dbReference type="Gene3D" id="1.20.1640.10">
    <property type="entry name" value="Multidrug efflux transporter AcrB transmembrane domain"/>
    <property type="match status" value="2"/>
</dbReference>
<accession>A0A839UXT0</accession>
<feature type="transmembrane region" description="Helical" evidence="6">
    <location>
        <begin position="326"/>
        <end position="344"/>
    </location>
</feature>
<feature type="transmembrane region" description="Helical" evidence="6">
    <location>
        <begin position="722"/>
        <end position="743"/>
    </location>
</feature>
<evidence type="ECO:0000256" key="4">
    <source>
        <dbReference type="ARBA" id="ARBA00022989"/>
    </source>
</evidence>
<organism evidence="8 9">
    <name type="scientific">Endobacter medicaginis</name>
    <dbReference type="NCBI Taxonomy" id="1181271"/>
    <lineage>
        <taxon>Bacteria</taxon>
        <taxon>Pseudomonadati</taxon>
        <taxon>Pseudomonadota</taxon>
        <taxon>Alphaproteobacteria</taxon>
        <taxon>Acetobacterales</taxon>
        <taxon>Acetobacteraceae</taxon>
        <taxon>Endobacter</taxon>
    </lineage>
</organism>
<evidence type="ECO:0000256" key="5">
    <source>
        <dbReference type="ARBA" id="ARBA00023136"/>
    </source>
</evidence>
<comment type="subcellular location">
    <subcellularLocation>
        <location evidence="1">Cell membrane</location>
        <topology evidence="1">Multi-pass membrane protein</topology>
    </subcellularLocation>
</comment>
<dbReference type="EMBL" id="JACHXV010000009">
    <property type="protein sequence ID" value="MBB3174617.1"/>
    <property type="molecule type" value="Genomic_DNA"/>
</dbReference>
<dbReference type="AlphaFoldDB" id="A0A839UXT0"/>